<name>M0MM43_9EURY</name>
<reference evidence="7 8" key="1">
    <citation type="journal article" date="2014" name="PLoS Genet.">
        <title>Phylogenetically driven sequencing of extremely halophilic archaea reveals strategies for static and dynamic osmo-response.</title>
        <authorList>
            <person name="Becker E.A."/>
            <person name="Seitzer P.M."/>
            <person name="Tritt A."/>
            <person name="Larsen D."/>
            <person name="Krusor M."/>
            <person name="Yao A.I."/>
            <person name="Wu D."/>
            <person name="Madern D."/>
            <person name="Eisen J.A."/>
            <person name="Darling A.E."/>
            <person name="Facciotti M.T."/>
        </authorList>
    </citation>
    <scope>NUCLEOTIDE SEQUENCE [LARGE SCALE GENOMIC DNA]</scope>
    <source>
        <strain evidence="7 8">DSM 5350</strain>
    </source>
</reference>
<dbReference type="RefSeq" id="WP_006076568.1">
    <property type="nucleotide sequence ID" value="NZ_AOMD01000012.1"/>
</dbReference>
<evidence type="ECO:0000256" key="4">
    <source>
        <dbReference type="ARBA" id="ARBA00023136"/>
    </source>
</evidence>
<dbReference type="GO" id="GO:0015499">
    <property type="term" value="F:formate transmembrane transporter activity"/>
    <property type="evidence" value="ECO:0007669"/>
    <property type="project" value="TreeGrafter"/>
</dbReference>
<feature type="transmembrane region" description="Helical" evidence="6">
    <location>
        <begin position="176"/>
        <end position="197"/>
    </location>
</feature>
<keyword evidence="2 6" id="KW-0812">Transmembrane</keyword>
<evidence type="ECO:0000256" key="1">
    <source>
        <dbReference type="ARBA" id="ARBA00004141"/>
    </source>
</evidence>
<dbReference type="Proteomes" id="UP000011669">
    <property type="component" value="Unassembled WGS sequence"/>
</dbReference>
<feature type="transmembrane region" description="Helical" evidence="6">
    <location>
        <begin position="87"/>
        <end position="105"/>
    </location>
</feature>
<comment type="subcellular location">
    <subcellularLocation>
        <location evidence="1">Membrane</location>
        <topology evidence="1">Multi-pass membrane protein</topology>
    </subcellularLocation>
</comment>
<evidence type="ECO:0000256" key="3">
    <source>
        <dbReference type="ARBA" id="ARBA00022989"/>
    </source>
</evidence>
<dbReference type="Gene3D" id="1.20.1080.10">
    <property type="entry name" value="Glycerol uptake facilitator protein"/>
    <property type="match status" value="1"/>
</dbReference>
<feature type="region of interest" description="Disordered" evidence="5">
    <location>
        <begin position="1"/>
        <end position="23"/>
    </location>
</feature>
<feature type="transmembrane region" description="Helical" evidence="6">
    <location>
        <begin position="209"/>
        <end position="239"/>
    </location>
</feature>
<gene>
    <name evidence="7" type="ORF">C449_03706</name>
</gene>
<dbReference type="InParanoid" id="M0MM43"/>
<dbReference type="EMBL" id="AOMD01000012">
    <property type="protein sequence ID" value="EMA46741.1"/>
    <property type="molecule type" value="Genomic_DNA"/>
</dbReference>
<evidence type="ECO:0000313" key="8">
    <source>
        <dbReference type="Proteomes" id="UP000011669"/>
    </source>
</evidence>
<keyword evidence="8" id="KW-1185">Reference proteome</keyword>
<proteinExistence type="predicted"/>
<dbReference type="AlphaFoldDB" id="M0MM43"/>
<organism evidence="7 8">
    <name type="scientific">Halococcus saccharolyticus DSM 5350</name>
    <dbReference type="NCBI Taxonomy" id="1227455"/>
    <lineage>
        <taxon>Archaea</taxon>
        <taxon>Methanobacteriati</taxon>
        <taxon>Methanobacteriota</taxon>
        <taxon>Stenosarchaea group</taxon>
        <taxon>Halobacteria</taxon>
        <taxon>Halobacteriales</taxon>
        <taxon>Halococcaceae</taxon>
        <taxon>Halococcus</taxon>
    </lineage>
</organism>
<dbReference type="InterPro" id="IPR000292">
    <property type="entry name" value="For/NO2_transpt"/>
</dbReference>
<dbReference type="OrthoDB" id="195948at2157"/>
<dbReference type="InterPro" id="IPR023271">
    <property type="entry name" value="Aquaporin-like"/>
</dbReference>
<feature type="transmembrane region" description="Helical" evidence="6">
    <location>
        <begin position="57"/>
        <end position="81"/>
    </location>
</feature>
<comment type="caution">
    <text evidence="7">The sequence shown here is derived from an EMBL/GenBank/DDBJ whole genome shotgun (WGS) entry which is preliminary data.</text>
</comment>
<feature type="transmembrane region" description="Helical" evidence="6">
    <location>
        <begin position="132"/>
        <end position="156"/>
    </location>
</feature>
<protein>
    <submittedName>
        <fullName evidence="7">Formate/nitrite transporter</fullName>
    </submittedName>
</protein>
<feature type="transmembrane region" description="Helical" evidence="6">
    <location>
        <begin position="251"/>
        <end position="272"/>
    </location>
</feature>
<evidence type="ECO:0000256" key="5">
    <source>
        <dbReference type="SAM" id="MobiDB-lite"/>
    </source>
</evidence>
<keyword evidence="3 6" id="KW-1133">Transmembrane helix</keyword>
<dbReference type="PANTHER" id="PTHR30520">
    <property type="entry name" value="FORMATE TRANSPORTER-RELATED"/>
    <property type="match status" value="1"/>
</dbReference>
<keyword evidence="4 6" id="KW-0472">Membrane</keyword>
<dbReference type="GO" id="GO:0005886">
    <property type="term" value="C:plasma membrane"/>
    <property type="evidence" value="ECO:0007669"/>
    <property type="project" value="TreeGrafter"/>
</dbReference>
<dbReference type="STRING" id="1227455.C449_03706"/>
<dbReference type="PATRIC" id="fig|1227455.4.peg.754"/>
<accession>M0MM43</accession>
<dbReference type="PANTHER" id="PTHR30520:SF2">
    <property type="entry name" value="INNER MEMBRANE PROTEIN YFDC"/>
    <property type="match status" value="1"/>
</dbReference>
<evidence type="ECO:0000256" key="2">
    <source>
        <dbReference type="ARBA" id="ARBA00022692"/>
    </source>
</evidence>
<evidence type="ECO:0000256" key="6">
    <source>
        <dbReference type="SAM" id="Phobius"/>
    </source>
</evidence>
<dbReference type="Pfam" id="PF01226">
    <property type="entry name" value="Form_Nir_trans"/>
    <property type="match status" value="1"/>
</dbReference>
<sequence length="315" mass="34172">MNDENDASEAIAESTDHAASGAPDAGWAIGDRFSSEEIFQRVLATADEEVATGTRELLFSGLAAGFAIVITFVGHAAVSAYFPESTLLGSLLYPIGFIYIILGRYQLYTENTLPPVALVLARLASLPMMMRVWVVVLVGNVLGAALGVFVLANSHVLSTAAMQAGADFTRTGLETAWWDVFFKALFAGWLVAGVVWLGHAVQDSVTRLLLIYIVFYTIAAAELYHVVTTAADALFYVFIGEAGLLTVGYAFWLPVLLGNTVGGVFLVALVNYGQTERQRFPEVRELSLREWLVGWEGGREREPVNVEEAGPRNDD</sequence>
<evidence type="ECO:0000313" key="7">
    <source>
        <dbReference type="EMBL" id="EMA46741.1"/>
    </source>
</evidence>